<dbReference type="GeneID" id="11469918"/>
<feature type="compositionally biased region" description="Polar residues" evidence="11">
    <location>
        <begin position="514"/>
        <end position="530"/>
    </location>
</feature>
<feature type="region of interest" description="Disordered" evidence="11">
    <location>
        <begin position="821"/>
        <end position="856"/>
    </location>
</feature>
<comment type="similarity">
    <text evidence="3">Belongs to the Nudix hydrolase family. DCP2 subfamily.</text>
</comment>
<evidence type="ECO:0000256" key="5">
    <source>
        <dbReference type="ARBA" id="ARBA00022664"/>
    </source>
</evidence>
<dbReference type="FunCoup" id="G8JXB8">
    <property type="interactions" value="329"/>
</dbReference>
<comment type="cofactor">
    <cofactor evidence="1">
        <name>Mn(2+)</name>
        <dbReference type="ChEBI" id="CHEBI:29035"/>
    </cofactor>
</comment>
<dbReference type="GO" id="GO:0140933">
    <property type="term" value="F:5'-(N(7)-methylguanosine 5'-triphospho)-[mRNA] hydrolase activity"/>
    <property type="evidence" value="ECO:0007669"/>
    <property type="project" value="InterPro"/>
</dbReference>
<feature type="compositionally biased region" description="Polar residues" evidence="11">
    <location>
        <begin position="638"/>
        <end position="654"/>
    </location>
</feature>
<feature type="compositionally biased region" description="Low complexity" evidence="11">
    <location>
        <begin position="827"/>
        <end position="842"/>
    </location>
</feature>
<dbReference type="SMART" id="SM01125">
    <property type="entry name" value="DCP2"/>
    <property type="match status" value="1"/>
</dbReference>
<dbReference type="InterPro" id="IPR020084">
    <property type="entry name" value="NUDIX_hydrolase_CS"/>
</dbReference>
<dbReference type="GO" id="GO:0000932">
    <property type="term" value="C:P-body"/>
    <property type="evidence" value="ECO:0007669"/>
    <property type="project" value="UniProtKB-SubCell"/>
</dbReference>
<evidence type="ECO:0000256" key="7">
    <source>
        <dbReference type="ARBA" id="ARBA00022801"/>
    </source>
</evidence>
<organism evidence="13 14">
    <name type="scientific">Eremothecium cymbalariae (strain CBS 270.75 / DBVPG 7215 / KCTC 17166 / NRRL Y-17582)</name>
    <name type="common">Yeast</name>
    <dbReference type="NCBI Taxonomy" id="931890"/>
    <lineage>
        <taxon>Eukaryota</taxon>
        <taxon>Fungi</taxon>
        <taxon>Dikarya</taxon>
        <taxon>Ascomycota</taxon>
        <taxon>Saccharomycotina</taxon>
        <taxon>Saccharomycetes</taxon>
        <taxon>Saccharomycetales</taxon>
        <taxon>Saccharomycetaceae</taxon>
        <taxon>Eremothecium</taxon>
    </lineage>
</organism>
<keyword evidence="9" id="KW-0866">Nonsense-mediated mRNA decay</keyword>
<dbReference type="GO" id="GO:0000184">
    <property type="term" value="P:nuclear-transcribed mRNA catabolic process, nonsense-mediated decay"/>
    <property type="evidence" value="ECO:0007669"/>
    <property type="project" value="UniProtKB-KW"/>
</dbReference>
<name>G8JXB8_ERECY</name>
<dbReference type="OrthoDB" id="18996at2759"/>
<dbReference type="PANTHER" id="PTHR23114">
    <property type="entry name" value="M7GPPPN-MRNA HYDROLASE"/>
    <property type="match status" value="1"/>
</dbReference>
<dbReference type="PROSITE" id="PS51462">
    <property type="entry name" value="NUDIX"/>
    <property type="match status" value="1"/>
</dbReference>
<dbReference type="RefSeq" id="XP_003648309.1">
    <property type="nucleotide sequence ID" value="XM_003648261.1"/>
</dbReference>
<keyword evidence="10" id="KW-0464">Manganese</keyword>
<dbReference type="SUPFAM" id="SSF55811">
    <property type="entry name" value="Nudix"/>
    <property type="match status" value="1"/>
</dbReference>
<keyword evidence="6" id="KW-0479">Metal-binding</keyword>
<keyword evidence="5" id="KW-0507">mRNA processing</keyword>
<accession>G8JXB8</accession>
<dbReference type="Pfam" id="PF00293">
    <property type="entry name" value="NUDIX"/>
    <property type="match status" value="1"/>
</dbReference>
<gene>
    <name evidence="13" type="ordered locus">Ecym_8207</name>
</gene>
<evidence type="ECO:0000256" key="2">
    <source>
        <dbReference type="ARBA" id="ARBA00004201"/>
    </source>
</evidence>
<feature type="compositionally biased region" description="Acidic residues" evidence="11">
    <location>
        <begin position="545"/>
        <end position="567"/>
    </location>
</feature>
<feature type="region of interest" description="Disordered" evidence="11">
    <location>
        <begin position="469"/>
        <end position="675"/>
    </location>
</feature>
<dbReference type="Pfam" id="PF05026">
    <property type="entry name" value="DCP2"/>
    <property type="match status" value="1"/>
</dbReference>
<dbReference type="Proteomes" id="UP000006790">
    <property type="component" value="Chromosome 8"/>
</dbReference>
<dbReference type="Gene3D" id="3.90.79.10">
    <property type="entry name" value="Nucleoside Triphosphate Pyrophosphohydrolase"/>
    <property type="match status" value="1"/>
</dbReference>
<keyword evidence="4" id="KW-0963">Cytoplasm</keyword>
<dbReference type="InterPro" id="IPR007722">
    <property type="entry name" value="DCP2_BoxA"/>
</dbReference>
<evidence type="ECO:0000256" key="8">
    <source>
        <dbReference type="ARBA" id="ARBA00022884"/>
    </source>
</evidence>
<protein>
    <recommendedName>
        <fullName evidence="12">Nudix hydrolase domain-containing protein</fullName>
    </recommendedName>
</protein>
<dbReference type="InParanoid" id="G8JXB8"/>
<dbReference type="GO" id="GO:0060261">
    <property type="term" value="P:positive regulation of transcription initiation by RNA polymerase II"/>
    <property type="evidence" value="ECO:0007669"/>
    <property type="project" value="EnsemblFungi"/>
</dbReference>
<dbReference type="GO" id="GO:0031087">
    <property type="term" value="P:deadenylation-independent decapping of nuclear-transcribed mRNA"/>
    <property type="evidence" value="ECO:0007669"/>
    <property type="project" value="EnsemblFungi"/>
</dbReference>
<dbReference type="GO" id="GO:0098745">
    <property type="term" value="C:RNA decapping complex"/>
    <property type="evidence" value="ECO:0007669"/>
    <property type="project" value="EnsemblFungi"/>
</dbReference>
<dbReference type="KEGG" id="erc:Ecym_8207"/>
<reference evidence="14" key="1">
    <citation type="journal article" date="2012" name="G3 (Bethesda)">
        <title>Pichia sorbitophila, an interspecies yeast hybrid reveals early steps of genome resolution following polyploidization.</title>
        <authorList>
            <person name="Leh Louis V."/>
            <person name="Despons L."/>
            <person name="Friedrich A."/>
            <person name="Martin T."/>
            <person name="Durrens P."/>
            <person name="Casaregola S."/>
            <person name="Neuveglise C."/>
            <person name="Fairhead C."/>
            <person name="Marck C."/>
            <person name="Cruz J.A."/>
            <person name="Straub M.L."/>
            <person name="Kugler V."/>
            <person name="Sacerdot C."/>
            <person name="Uzunov Z."/>
            <person name="Thierry A."/>
            <person name="Weiss S."/>
            <person name="Bleykasten C."/>
            <person name="De Montigny J."/>
            <person name="Jacques N."/>
            <person name="Jung P."/>
            <person name="Lemaire M."/>
            <person name="Mallet S."/>
            <person name="Morel G."/>
            <person name="Richard G.F."/>
            <person name="Sarkar A."/>
            <person name="Savel G."/>
            <person name="Schacherer J."/>
            <person name="Seret M.L."/>
            <person name="Talla E."/>
            <person name="Samson G."/>
            <person name="Jubin C."/>
            <person name="Poulain J."/>
            <person name="Vacherie B."/>
            <person name="Barbe V."/>
            <person name="Pelletier E."/>
            <person name="Sherman D.J."/>
            <person name="Westhof E."/>
            <person name="Weissenbach J."/>
            <person name="Baret P.V."/>
            <person name="Wincker P."/>
            <person name="Gaillardin C."/>
            <person name="Dujon B."/>
            <person name="Souciet J.L."/>
        </authorList>
    </citation>
    <scope>NUCLEOTIDE SEQUENCE [LARGE SCALE GENOMIC DNA]</scope>
    <source>
        <strain evidence="14">CBS 270.75 / DBVPG 7215 / KCTC 17166 / NRRL Y-17582</strain>
    </source>
</reference>
<keyword evidence="7" id="KW-0378">Hydrolase</keyword>
<sequence>MSLPLRYPLDSVSFERALEDLIVRFIINVPPEDLATVERELFHFEEAQWFYTDFIKLTNPHLPNLRIKTFASYVISMCPLIWKWQDVNPDEALQKFSKYKKSIPVRGAAIFNENLNKILLVKGTESDSWSFPRGKISKDEDDVDCCIREVMEEIGFDLTSYIDEDQYVERNIGGKNYKIYLVKGVPQDFPFKPQVRNEIEKIEWQDFWKLSRSIHKSTSSRYYLMSSMLKPLSLWVKKQKQIQNEEQLKQYAEEQLKLLLGIGTSQDNSDPGRDLLNMLQSSVWQKKPIKLPDEESQTSMSTTSAPATVVAPSTANSQNILQPAATAFYGGYAFQFPQNPLPGMQTLNPFPFANTFPQSISSPASYSIVPQQQQQQQQQQHALHHANSPQQQPKQQQELHPNLQLQNSLPVLQSPQTPVVKPTVLEETSNNSKQLLELLKNQKKPDLEPELEPEEESSAKTLLKILKNSPKELSNRAHKTSSFTKNGPATRIERSVSEQSSDSTNAAGYRVTKQKSISLYSPRSSFSDATSPDEVADQYENFESSSEEEDLQEDGEDDEDDEDDEDREDKVVYFNKKQQDSTTVMEINSSKSELYPLDGFSHADNSENLSTRSLQSDAPDRSKIKPKFKLLKRGEKLANNNCDNNTKPVETNFIQFKDQKEPESESQQSNASSNEFLSILRKSRIQNQSHLSASESTHGLMPKTYNSNSAQFNNPLFGANQLKSEEDISNDRSSFSKEKNTNELLSLLKRPQFHLSEPQVPVISPSTNASSENPSFYAHLPYVVQSSKCEQFSSPQPPSQTYSPSCSAVSQKNSKDLLTLLQKPKSESQTQSSQSMSVTPSPTLSPAQELLGLLKK</sequence>
<feature type="compositionally biased region" description="Polar residues" evidence="11">
    <location>
        <begin position="687"/>
        <end position="697"/>
    </location>
</feature>
<dbReference type="STRING" id="931890.G8JXB8"/>
<dbReference type="InterPro" id="IPR000086">
    <property type="entry name" value="NUDIX_hydrolase_dom"/>
</dbReference>
<dbReference type="OMA" id="FHFEEAQ"/>
<keyword evidence="14" id="KW-1185">Reference proteome</keyword>
<dbReference type="InterPro" id="IPR044099">
    <property type="entry name" value="Dcp2_NUDIX"/>
</dbReference>
<feature type="region of interest" description="Disordered" evidence="11">
    <location>
        <begin position="687"/>
        <end position="713"/>
    </location>
</feature>
<feature type="compositionally biased region" description="Low complexity" evidence="11">
    <location>
        <begin position="665"/>
        <end position="675"/>
    </location>
</feature>
<evidence type="ECO:0000256" key="11">
    <source>
        <dbReference type="SAM" id="MobiDB-lite"/>
    </source>
</evidence>
<feature type="compositionally biased region" description="Polar residues" evidence="11">
    <location>
        <begin position="606"/>
        <end position="616"/>
    </location>
</feature>
<dbReference type="FunFam" id="3.90.79.10:FF:000045">
    <property type="entry name" value="mRNA-decapping enzyme 2"/>
    <property type="match status" value="1"/>
</dbReference>
<dbReference type="EMBL" id="CP002504">
    <property type="protein sequence ID" value="AET41492.1"/>
    <property type="molecule type" value="Genomic_DNA"/>
</dbReference>
<dbReference type="GO" id="GO:0005634">
    <property type="term" value="C:nucleus"/>
    <property type="evidence" value="ECO:0007669"/>
    <property type="project" value="EnsemblFungi"/>
</dbReference>
<proteinExistence type="inferred from homology"/>
<dbReference type="GO" id="GO:0006397">
    <property type="term" value="P:mRNA processing"/>
    <property type="evidence" value="ECO:0007669"/>
    <property type="project" value="UniProtKB-KW"/>
</dbReference>
<evidence type="ECO:0000256" key="3">
    <source>
        <dbReference type="ARBA" id="ARBA00005279"/>
    </source>
</evidence>
<dbReference type="GO" id="GO:0003682">
    <property type="term" value="F:chromatin binding"/>
    <property type="evidence" value="ECO:0007669"/>
    <property type="project" value="EnsemblFungi"/>
</dbReference>
<evidence type="ECO:0000313" key="14">
    <source>
        <dbReference type="Proteomes" id="UP000006790"/>
    </source>
</evidence>
<dbReference type="InterPro" id="IPR036189">
    <property type="entry name" value="DCP2_BoxA_sf"/>
</dbReference>
<dbReference type="InterPro" id="IPR015797">
    <property type="entry name" value="NUDIX_hydrolase-like_dom_sf"/>
</dbReference>
<comment type="subcellular location">
    <subcellularLocation>
        <location evidence="2">Cytoplasm</location>
        <location evidence="2">P-body</location>
    </subcellularLocation>
</comment>
<feature type="compositionally biased region" description="Polar residues" evidence="11">
    <location>
        <begin position="497"/>
        <end position="506"/>
    </location>
</feature>
<evidence type="ECO:0000256" key="10">
    <source>
        <dbReference type="ARBA" id="ARBA00023211"/>
    </source>
</evidence>
<dbReference type="HOGENOM" id="CLU_009571_0_0_1"/>
<evidence type="ECO:0000256" key="4">
    <source>
        <dbReference type="ARBA" id="ARBA00022490"/>
    </source>
</evidence>
<feature type="compositionally biased region" description="Polar residues" evidence="11">
    <location>
        <begin position="580"/>
        <end position="592"/>
    </location>
</feature>
<evidence type="ECO:0000313" key="13">
    <source>
        <dbReference type="EMBL" id="AET41492.1"/>
    </source>
</evidence>
<dbReference type="GO" id="GO:0030145">
    <property type="term" value="F:manganese ion binding"/>
    <property type="evidence" value="ECO:0007669"/>
    <property type="project" value="InterPro"/>
</dbReference>
<evidence type="ECO:0000259" key="12">
    <source>
        <dbReference type="PROSITE" id="PS51462"/>
    </source>
</evidence>
<dbReference type="GO" id="GO:0098562">
    <property type="term" value="C:cytoplasmic side of membrane"/>
    <property type="evidence" value="ECO:0007669"/>
    <property type="project" value="EnsemblFungi"/>
</dbReference>
<evidence type="ECO:0000256" key="9">
    <source>
        <dbReference type="ARBA" id="ARBA00023161"/>
    </source>
</evidence>
<evidence type="ECO:0000256" key="1">
    <source>
        <dbReference type="ARBA" id="ARBA00001936"/>
    </source>
</evidence>
<feature type="compositionally biased region" description="Low complexity" evidence="11">
    <location>
        <begin position="371"/>
        <end position="380"/>
    </location>
</feature>
<dbReference type="Gene3D" id="1.10.10.1050">
    <property type="entry name" value="Dcp2, box A domain"/>
    <property type="match status" value="1"/>
</dbReference>
<feature type="domain" description="Nudix hydrolase" evidence="12">
    <location>
        <begin position="101"/>
        <end position="238"/>
    </location>
</feature>
<dbReference type="PROSITE" id="PS00893">
    <property type="entry name" value="NUDIX_BOX"/>
    <property type="match status" value="1"/>
</dbReference>
<dbReference type="CDD" id="cd03672">
    <property type="entry name" value="NUDIX_Dcp2p_Nudt20"/>
    <property type="match status" value="1"/>
</dbReference>
<feature type="region of interest" description="Disordered" evidence="11">
    <location>
        <begin position="363"/>
        <end position="399"/>
    </location>
</feature>
<dbReference type="GO" id="GO:0000290">
    <property type="term" value="P:deadenylation-dependent decapping of nuclear-transcribed mRNA"/>
    <property type="evidence" value="ECO:0007669"/>
    <property type="project" value="EnsemblFungi"/>
</dbReference>
<dbReference type="GO" id="GO:0034063">
    <property type="term" value="P:stress granule assembly"/>
    <property type="evidence" value="ECO:0007669"/>
    <property type="project" value="EnsemblFungi"/>
</dbReference>
<evidence type="ECO:0000256" key="6">
    <source>
        <dbReference type="ARBA" id="ARBA00022723"/>
    </source>
</evidence>
<dbReference type="PANTHER" id="PTHR23114:SF17">
    <property type="entry name" value="M7GPPPN-MRNA HYDROLASE"/>
    <property type="match status" value="1"/>
</dbReference>
<keyword evidence="8" id="KW-0694">RNA-binding</keyword>
<dbReference type="GO" id="GO:0003729">
    <property type="term" value="F:mRNA binding"/>
    <property type="evidence" value="ECO:0007669"/>
    <property type="project" value="EnsemblFungi"/>
</dbReference>
<dbReference type="AlphaFoldDB" id="G8JXB8"/>
<feature type="compositionally biased region" description="Polar residues" evidence="11">
    <location>
        <begin position="704"/>
        <end position="713"/>
    </location>
</feature>
<dbReference type="SUPFAM" id="SSF140586">
    <property type="entry name" value="Dcp2 domain-like"/>
    <property type="match status" value="1"/>
</dbReference>
<dbReference type="eggNOG" id="KOG2937">
    <property type="taxonomic scope" value="Eukaryota"/>
</dbReference>